<feature type="compositionally biased region" description="Low complexity" evidence="1">
    <location>
        <begin position="1"/>
        <end position="26"/>
    </location>
</feature>
<dbReference type="EMBL" id="BDGI01000061">
    <property type="protein sequence ID" value="GAV28186.1"/>
    <property type="molecule type" value="Genomic_DNA"/>
</dbReference>
<proteinExistence type="predicted"/>
<dbReference type="FunFam" id="3.40.225.10:FF:000009">
    <property type="entry name" value="Class II aldolase/adducin N-terminal"/>
    <property type="match status" value="1"/>
</dbReference>
<protein>
    <recommendedName>
        <fullName evidence="2">Class II aldolase/adducin N-terminal domain-containing protein</fullName>
    </recommendedName>
</protein>
<keyword evidence="4" id="KW-1185">Reference proteome</keyword>
<dbReference type="PANTHER" id="PTHR10672:SF25">
    <property type="entry name" value="MEIOTICALLY UP-REGULATED GENE 14 PROTEIN"/>
    <property type="match status" value="1"/>
</dbReference>
<evidence type="ECO:0000313" key="3">
    <source>
        <dbReference type="EMBL" id="GAV28186.1"/>
    </source>
</evidence>
<gene>
    <name evidence="3" type="ORF">PMKS-001656</name>
</gene>
<dbReference type="Proteomes" id="UP000186136">
    <property type="component" value="Unassembled WGS sequence"/>
</dbReference>
<feature type="domain" description="Class II aldolase/adducin N-terminal" evidence="2">
    <location>
        <begin position="74"/>
        <end position="257"/>
    </location>
</feature>
<evidence type="ECO:0000256" key="1">
    <source>
        <dbReference type="SAM" id="MobiDB-lite"/>
    </source>
</evidence>
<dbReference type="InterPro" id="IPR001303">
    <property type="entry name" value="Aldolase_II/adducin_N"/>
</dbReference>
<dbReference type="InterPro" id="IPR036409">
    <property type="entry name" value="Aldolase_II/adducin_N_sf"/>
</dbReference>
<evidence type="ECO:0000259" key="2">
    <source>
        <dbReference type="SMART" id="SM01007"/>
    </source>
</evidence>
<dbReference type="Gene3D" id="3.40.225.10">
    <property type="entry name" value="Class II aldolase/adducin N-terminal domain"/>
    <property type="match status" value="1"/>
</dbReference>
<dbReference type="SUPFAM" id="SSF53639">
    <property type="entry name" value="AraD/HMP-PK domain-like"/>
    <property type="match status" value="1"/>
</dbReference>
<sequence>MSHTETSTGPGTAPAAATGANATGSEIPADIKPASTKGYTVTTQGAHNISMGNANPHQIPKFDDPYKEREWILEHMAGVFRVFGRRGFTEGSAGHISVRDPVDPHTFWINPLGIHFSLLKASDMVRVDEEGNLVGGNTSAPINAAGFAIHSSLHKARPDINAACHTHSKYGKAYSAFGKPLEMINQDVCTLYNNHCVYTDFGGVAIEKEEGEAIAKAAGESNRCIILQNHGLLTAGRTVDEAGYLYTLMETSCEVQLAADAAAASGKEKRLIGDAEAAYTAFMNGDPETLYMEFQNDLALEKHYDDSFMSFTKNQTAKV</sequence>
<evidence type="ECO:0000313" key="4">
    <source>
        <dbReference type="Proteomes" id="UP000186136"/>
    </source>
</evidence>
<dbReference type="PANTHER" id="PTHR10672">
    <property type="entry name" value="ADDUCIN"/>
    <property type="match status" value="1"/>
</dbReference>
<comment type="caution">
    <text evidence="3">The sequence shown here is derived from an EMBL/GenBank/DDBJ whole genome shotgun (WGS) entry which is preliminary data.</text>
</comment>
<dbReference type="SMART" id="SM01007">
    <property type="entry name" value="Aldolase_II"/>
    <property type="match status" value="1"/>
</dbReference>
<reference evidence="3 4" key="1">
    <citation type="submission" date="2016-08" db="EMBL/GenBank/DDBJ databases">
        <title>Whole genome shotgun sequence of Pichia membranifaciens KS47-1.</title>
        <authorList>
            <person name="Konishi M."/>
            <person name="Ishida M."/>
            <person name="Arakawa T."/>
            <person name="Kato Y."/>
            <person name="Horiuchi J."/>
        </authorList>
    </citation>
    <scope>NUCLEOTIDE SEQUENCE [LARGE SCALE GENOMIC DNA]</scope>
    <source>
        <strain evidence="3 4">KS47-1</strain>
    </source>
</reference>
<organism evidence="3 4">
    <name type="scientific">Pichia membranifaciens</name>
    <dbReference type="NCBI Taxonomy" id="4926"/>
    <lineage>
        <taxon>Eukaryota</taxon>
        <taxon>Fungi</taxon>
        <taxon>Dikarya</taxon>
        <taxon>Ascomycota</taxon>
        <taxon>Saccharomycotina</taxon>
        <taxon>Pichiomycetes</taxon>
        <taxon>Pichiales</taxon>
        <taxon>Pichiaceae</taxon>
        <taxon>Pichia</taxon>
    </lineage>
</organism>
<dbReference type="Pfam" id="PF00596">
    <property type="entry name" value="Aldolase_II"/>
    <property type="match status" value="1"/>
</dbReference>
<feature type="region of interest" description="Disordered" evidence="1">
    <location>
        <begin position="1"/>
        <end position="33"/>
    </location>
</feature>
<dbReference type="GO" id="GO:0005856">
    <property type="term" value="C:cytoskeleton"/>
    <property type="evidence" value="ECO:0007669"/>
    <property type="project" value="TreeGrafter"/>
</dbReference>
<accession>A0A1Q2YF39</accession>
<dbReference type="GO" id="GO:0051015">
    <property type="term" value="F:actin filament binding"/>
    <property type="evidence" value="ECO:0007669"/>
    <property type="project" value="TreeGrafter"/>
</dbReference>
<dbReference type="OrthoDB" id="3238794at2759"/>
<dbReference type="NCBIfam" id="NF004855">
    <property type="entry name" value="PRK06208.1"/>
    <property type="match status" value="1"/>
</dbReference>
<name>A0A1Q2YF39_9ASCO</name>
<dbReference type="InterPro" id="IPR051017">
    <property type="entry name" value="Aldolase-II_Adducin_sf"/>
</dbReference>
<dbReference type="AlphaFoldDB" id="A0A1Q2YF39"/>